<keyword evidence="2" id="KW-1185">Reference proteome</keyword>
<dbReference type="EnsemblPlants" id="TuG1812G0600000484.01.T01">
    <property type="protein sequence ID" value="TuG1812G0600000484.01.T01.cds355884"/>
    <property type="gene ID" value="TuG1812G0600000484.01"/>
</dbReference>
<dbReference type="Proteomes" id="UP000015106">
    <property type="component" value="Chromosome 6"/>
</dbReference>
<name>A0A8R7QNC5_TRIUA</name>
<organism evidence="1 2">
    <name type="scientific">Triticum urartu</name>
    <name type="common">Red wild einkorn</name>
    <name type="synonym">Crithodium urartu</name>
    <dbReference type="NCBI Taxonomy" id="4572"/>
    <lineage>
        <taxon>Eukaryota</taxon>
        <taxon>Viridiplantae</taxon>
        <taxon>Streptophyta</taxon>
        <taxon>Embryophyta</taxon>
        <taxon>Tracheophyta</taxon>
        <taxon>Spermatophyta</taxon>
        <taxon>Magnoliopsida</taxon>
        <taxon>Liliopsida</taxon>
        <taxon>Poales</taxon>
        <taxon>Poaceae</taxon>
        <taxon>BOP clade</taxon>
        <taxon>Pooideae</taxon>
        <taxon>Triticodae</taxon>
        <taxon>Triticeae</taxon>
        <taxon>Triticinae</taxon>
        <taxon>Triticum</taxon>
    </lineage>
</organism>
<reference evidence="1" key="3">
    <citation type="submission" date="2022-06" db="UniProtKB">
        <authorList>
            <consortium name="EnsemblPlants"/>
        </authorList>
    </citation>
    <scope>IDENTIFICATION</scope>
</reference>
<evidence type="ECO:0000313" key="1">
    <source>
        <dbReference type="EnsemblPlants" id="TuG1812G0600000484.01.T01.cds355884"/>
    </source>
</evidence>
<protein>
    <recommendedName>
        <fullName evidence="3">DUF4283 domain-containing protein</fullName>
    </recommendedName>
</protein>
<evidence type="ECO:0000313" key="2">
    <source>
        <dbReference type="Proteomes" id="UP000015106"/>
    </source>
</evidence>
<evidence type="ECO:0008006" key="3">
    <source>
        <dbReference type="Google" id="ProtNLM"/>
    </source>
</evidence>
<accession>A0A8R7QNC5</accession>
<proteinExistence type="predicted"/>
<dbReference type="Gramene" id="TuG1812G0600000484.01.T01">
    <property type="protein sequence ID" value="TuG1812G0600000484.01.T01.cds355884"/>
    <property type="gene ID" value="TuG1812G0600000484.01"/>
</dbReference>
<reference evidence="1" key="2">
    <citation type="submission" date="2018-03" db="EMBL/GenBank/DDBJ databases">
        <title>The Triticum urartu genome reveals the dynamic nature of wheat genome evolution.</title>
        <authorList>
            <person name="Ling H."/>
            <person name="Ma B."/>
            <person name="Shi X."/>
            <person name="Liu H."/>
            <person name="Dong L."/>
            <person name="Sun H."/>
            <person name="Cao Y."/>
            <person name="Gao Q."/>
            <person name="Zheng S."/>
            <person name="Li Y."/>
            <person name="Yu Y."/>
            <person name="Du H."/>
            <person name="Qi M."/>
            <person name="Li Y."/>
            <person name="Yu H."/>
            <person name="Cui Y."/>
            <person name="Wang N."/>
            <person name="Chen C."/>
            <person name="Wu H."/>
            <person name="Zhao Y."/>
            <person name="Zhang J."/>
            <person name="Li Y."/>
            <person name="Zhou W."/>
            <person name="Zhang B."/>
            <person name="Hu W."/>
            <person name="Eijk M."/>
            <person name="Tang J."/>
            <person name="Witsenboer H."/>
            <person name="Zhao S."/>
            <person name="Li Z."/>
            <person name="Zhang A."/>
            <person name="Wang D."/>
            <person name="Liang C."/>
        </authorList>
    </citation>
    <scope>NUCLEOTIDE SEQUENCE [LARGE SCALE GENOMIC DNA]</scope>
    <source>
        <strain evidence="1">cv. G1812</strain>
    </source>
</reference>
<reference evidence="2" key="1">
    <citation type="journal article" date="2013" name="Nature">
        <title>Draft genome of the wheat A-genome progenitor Triticum urartu.</title>
        <authorList>
            <person name="Ling H.Q."/>
            <person name="Zhao S."/>
            <person name="Liu D."/>
            <person name="Wang J."/>
            <person name="Sun H."/>
            <person name="Zhang C."/>
            <person name="Fan H."/>
            <person name="Li D."/>
            <person name="Dong L."/>
            <person name="Tao Y."/>
            <person name="Gao C."/>
            <person name="Wu H."/>
            <person name="Li Y."/>
            <person name="Cui Y."/>
            <person name="Guo X."/>
            <person name="Zheng S."/>
            <person name="Wang B."/>
            <person name="Yu K."/>
            <person name="Liang Q."/>
            <person name="Yang W."/>
            <person name="Lou X."/>
            <person name="Chen J."/>
            <person name="Feng M."/>
            <person name="Jian J."/>
            <person name="Zhang X."/>
            <person name="Luo G."/>
            <person name="Jiang Y."/>
            <person name="Liu J."/>
            <person name="Wang Z."/>
            <person name="Sha Y."/>
            <person name="Zhang B."/>
            <person name="Wu H."/>
            <person name="Tang D."/>
            <person name="Shen Q."/>
            <person name="Xue P."/>
            <person name="Zou S."/>
            <person name="Wang X."/>
            <person name="Liu X."/>
            <person name="Wang F."/>
            <person name="Yang Y."/>
            <person name="An X."/>
            <person name="Dong Z."/>
            <person name="Zhang K."/>
            <person name="Zhang X."/>
            <person name="Luo M.C."/>
            <person name="Dvorak J."/>
            <person name="Tong Y."/>
            <person name="Wang J."/>
            <person name="Yang H."/>
            <person name="Li Z."/>
            <person name="Wang D."/>
            <person name="Zhang A."/>
            <person name="Wang J."/>
        </authorList>
    </citation>
    <scope>NUCLEOTIDE SEQUENCE</scope>
    <source>
        <strain evidence="2">cv. G1812</strain>
    </source>
</reference>
<sequence>MEAARRAVRGFLVVGRFLSPFQVHPQVLVDDLRASSAWRLQGEVTVQEVDSDDGRFILNFSADVDRRFVLKAQPWHHKRDGIVFAEFDGKGNPVEVDLGTMAIWAQVRDLPFE</sequence>
<dbReference type="AlphaFoldDB" id="A0A8R7QNC5"/>